<proteinExistence type="predicted"/>
<dbReference type="SMART" id="SM00267">
    <property type="entry name" value="GGDEF"/>
    <property type="match status" value="1"/>
</dbReference>
<dbReference type="InterPro" id="IPR043128">
    <property type="entry name" value="Rev_trsase/Diguanyl_cyclase"/>
</dbReference>
<dbReference type="GO" id="GO:0005886">
    <property type="term" value="C:plasma membrane"/>
    <property type="evidence" value="ECO:0007669"/>
    <property type="project" value="TreeGrafter"/>
</dbReference>
<dbReference type="Pfam" id="PF12862">
    <property type="entry name" value="ANAPC5"/>
    <property type="match status" value="2"/>
</dbReference>
<dbReference type="Pfam" id="PF00990">
    <property type="entry name" value="GGDEF"/>
    <property type="match status" value="1"/>
</dbReference>
<dbReference type="Gene3D" id="3.30.70.270">
    <property type="match status" value="1"/>
</dbReference>
<dbReference type="SUPFAM" id="SSF48452">
    <property type="entry name" value="TPR-like"/>
    <property type="match status" value="2"/>
</dbReference>
<name>A0A246BKL9_9DEIO</name>
<dbReference type="NCBIfam" id="TIGR00254">
    <property type="entry name" value="GGDEF"/>
    <property type="match status" value="1"/>
</dbReference>
<dbReference type="PANTHER" id="PTHR45138">
    <property type="entry name" value="REGULATORY COMPONENTS OF SENSORY TRANSDUCTION SYSTEM"/>
    <property type="match status" value="1"/>
</dbReference>
<evidence type="ECO:0000259" key="1">
    <source>
        <dbReference type="PROSITE" id="PS50887"/>
    </source>
</evidence>
<reference evidence="2 3" key="1">
    <citation type="submission" date="2017-05" db="EMBL/GenBank/DDBJ databases">
        <title>De novo genome assembly of Deniococcus indicus strain DR1.</title>
        <authorList>
            <person name="Chauhan D."/>
            <person name="Yennamalli R.M."/>
            <person name="Priyadarshini R."/>
        </authorList>
    </citation>
    <scope>NUCLEOTIDE SEQUENCE [LARGE SCALE GENOMIC DNA]</scope>
    <source>
        <strain evidence="2 3">DR1</strain>
    </source>
</reference>
<evidence type="ECO:0000313" key="2">
    <source>
        <dbReference type="EMBL" id="OWL95828.1"/>
    </source>
</evidence>
<dbReference type="PANTHER" id="PTHR45138:SF9">
    <property type="entry name" value="DIGUANYLATE CYCLASE DGCM-RELATED"/>
    <property type="match status" value="1"/>
</dbReference>
<dbReference type="GO" id="GO:0052621">
    <property type="term" value="F:diguanylate cyclase activity"/>
    <property type="evidence" value="ECO:0007669"/>
    <property type="project" value="TreeGrafter"/>
</dbReference>
<keyword evidence="3" id="KW-1185">Reference proteome</keyword>
<feature type="domain" description="GGDEF" evidence="1">
    <location>
        <begin position="436"/>
        <end position="569"/>
    </location>
</feature>
<accession>A0A246BKL9</accession>
<dbReference type="InterPro" id="IPR029787">
    <property type="entry name" value="Nucleotide_cyclase"/>
</dbReference>
<protein>
    <recommendedName>
        <fullName evidence="1">GGDEF domain-containing protein</fullName>
    </recommendedName>
</protein>
<dbReference type="AlphaFoldDB" id="A0A246BKL9"/>
<dbReference type="SUPFAM" id="SSF55073">
    <property type="entry name" value="Nucleotide cyclase"/>
    <property type="match status" value="1"/>
</dbReference>
<organism evidence="2 3">
    <name type="scientific">Deinococcus indicus</name>
    <dbReference type="NCBI Taxonomy" id="223556"/>
    <lineage>
        <taxon>Bacteria</taxon>
        <taxon>Thermotogati</taxon>
        <taxon>Deinococcota</taxon>
        <taxon>Deinococci</taxon>
        <taxon>Deinococcales</taxon>
        <taxon>Deinococcaceae</taxon>
        <taxon>Deinococcus</taxon>
    </lineage>
</organism>
<gene>
    <name evidence="2" type="ORF">CBQ26_11195</name>
</gene>
<dbReference type="GO" id="GO:0043709">
    <property type="term" value="P:cell adhesion involved in single-species biofilm formation"/>
    <property type="evidence" value="ECO:0007669"/>
    <property type="project" value="TreeGrafter"/>
</dbReference>
<dbReference type="InterPro" id="IPR011990">
    <property type="entry name" value="TPR-like_helical_dom_sf"/>
</dbReference>
<dbReference type="PROSITE" id="PS50887">
    <property type="entry name" value="GGDEF"/>
    <property type="match status" value="1"/>
</dbReference>
<dbReference type="OrthoDB" id="64584at2"/>
<sequence length="569" mass="62339">MRAAFTAQSATMTVMSPPVPFDLGSLQLPANLPGPLVMEFRAATNDRERAQALTSLARYLRDTSMHGAQQVGEAALELALLADAPAEATLALIGLSFVAAHLNQLERSRDAVTRAQELIREHDLRHLQASLLNVRALTHMLIGDLNGAQQDLQDSLGLARQQDDPLDTGNALVNLAWLANNRDEPGEALHQLNLLEEHIHSLHDPQLRDDLNNYLHENRAHSYALLARHARDLGRTEAVQHAAQQGLMVLRAAHAALKVLPSRTTEVLCHAHESTLHLLSGDLTAAQRAADRAAELHSGLDQQLYIEVNLCLAELAGARGNHAAALDEYHVALALVRSQHRHRDTQRILGDISALHERAGQYPQALRAAREALADARDALSRVNVTTQQQARQDASSWQDRLRLAEAQARQDPLTGLLNRRGLEEGLLRLQESPDGPFAALFVDIDHFKRVNDRHSHAGGDRALRGVADVLRGQLARWPQALLARYGGEEFVLIAPVRDAAQAHALAESCRHAVAGHDWSALLPGTDLTASVGYAVEPGHRLPAALTQADEHLYRAKRAGRNRVHPPRD</sequence>
<dbReference type="InterPro" id="IPR000160">
    <property type="entry name" value="GGDEF_dom"/>
</dbReference>
<dbReference type="InterPro" id="IPR050469">
    <property type="entry name" value="Diguanylate_Cyclase"/>
</dbReference>
<dbReference type="CDD" id="cd01949">
    <property type="entry name" value="GGDEF"/>
    <property type="match status" value="1"/>
</dbReference>
<comment type="caution">
    <text evidence="2">The sequence shown here is derived from an EMBL/GenBank/DDBJ whole genome shotgun (WGS) entry which is preliminary data.</text>
</comment>
<dbReference type="Proteomes" id="UP000197208">
    <property type="component" value="Unassembled WGS sequence"/>
</dbReference>
<dbReference type="GO" id="GO:1902201">
    <property type="term" value="P:negative regulation of bacterial-type flagellum-dependent cell motility"/>
    <property type="evidence" value="ECO:0007669"/>
    <property type="project" value="TreeGrafter"/>
</dbReference>
<evidence type="ECO:0000313" key="3">
    <source>
        <dbReference type="Proteomes" id="UP000197208"/>
    </source>
</evidence>
<dbReference type="Gene3D" id="1.25.40.10">
    <property type="entry name" value="Tetratricopeptide repeat domain"/>
    <property type="match status" value="2"/>
</dbReference>
<dbReference type="EMBL" id="NHMK01000014">
    <property type="protein sequence ID" value="OWL95828.1"/>
    <property type="molecule type" value="Genomic_DNA"/>
</dbReference>
<dbReference type="InterPro" id="IPR026000">
    <property type="entry name" value="Apc5_dom"/>
</dbReference>